<dbReference type="PRINTS" id="PR00834">
    <property type="entry name" value="PROTEASES2C"/>
</dbReference>
<dbReference type="STRING" id="84588.SYNW1537"/>
<dbReference type="EC" id="3.4.21.-" evidence="6"/>
<evidence type="ECO:0000313" key="6">
    <source>
        <dbReference type="EMBL" id="CAE08052.1"/>
    </source>
</evidence>
<dbReference type="MEROPS" id="S01.482"/>
<comment type="similarity">
    <text evidence="1">Belongs to the peptidase S1C family.</text>
</comment>
<dbReference type="Proteomes" id="UP000001422">
    <property type="component" value="Chromosome"/>
</dbReference>
<dbReference type="Pfam" id="PF13180">
    <property type="entry name" value="PDZ_2"/>
    <property type="match status" value="1"/>
</dbReference>
<evidence type="ECO:0000256" key="2">
    <source>
        <dbReference type="ARBA" id="ARBA00022670"/>
    </source>
</evidence>
<reference evidence="6 7" key="1">
    <citation type="journal article" date="2003" name="Nature">
        <title>The genome of a motile marine Synechococcus.</title>
        <authorList>
            <person name="Palenik B."/>
            <person name="Brahamsha B."/>
            <person name="Larimer F."/>
            <person name="Land M."/>
            <person name="Hauser L."/>
            <person name="Chain P."/>
            <person name="Lamerdin J."/>
            <person name="Regala W."/>
            <person name="Allen E.A."/>
            <person name="McCarren J."/>
            <person name="Paulsen I."/>
            <person name="Dufresne A."/>
            <person name="Partensky F."/>
            <person name="Webb E."/>
            <person name="Waterbury J."/>
        </authorList>
    </citation>
    <scope>NUCLEOTIDE SEQUENCE [LARGE SCALE GENOMIC DNA]</scope>
    <source>
        <strain evidence="6 7">WH8102</strain>
    </source>
</reference>
<evidence type="ECO:0000259" key="5">
    <source>
        <dbReference type="PROSITE" id="PS50106"/>
    </source>
</evidence>
<accession>Q7U604</accession>
<sequence length="377" mass="39760">MPPSLRLIGFTLIATSLNSCSLLRDLRGGSQAPKVEPPPVVHDQPRSAPLQPGENVIVKAVERVGPSVVRIDTEKDINNPMGQLFGLGPSTQRQQGQGSGFITRANGLIFTNEHVVRGADRVNVTLPDGRRFQGTVLGGDPLTDVAVVKVVAENLPVASLGNSDQLRPGEWAIAIGNPFGLNNTVTAGIISAVDRTDANIGEGQRVPYIQTDAAVNPGNSGGPLISAAGEVIGMNTAIRKAPGAGLSFAVPINLAKRIAQQIVSTGQASHPFIGVQLRSLTPQLAREINATSTRCTVPVVNGVLVVDVVPDTPAESAGIRQCDLIRAVNATPVENPSEVQLAVDRGRVGQPMQITIERDGLEQTLEVLPKELPRRQR</sequence>
<evidence type="ECO:0000256" key="4">
    <source>
        <dbReference type="SAM" id="MobiDB-lite"/>
    </source>
</evidence>
<organism evidence="6 7">
    <name type="scientific">Parasynechococcus marenigrum (strain WH8102)</name>
    <dbReference type="NCBI Taxonomy" id="84588"/>
    <lineage>
        <taxon>Bacteria</taxon>
        <taxon>Bacillati</taxon>
        <taxon>Cyanobacteriota</taxon>
        <taxon>Cyanophyceae</taxon>
        <taxon>Synechococcales</taxon>
        <taxon>Prochlorococcaceae</taxon>
        <taxon>Parasynechococcus</taxon>
        <taxon>Parasynechococcus marenigrum</taxon>
    </lineage>
</organism>
<evidence type="ECO:0000313" key="7">
    <source>
        <dbReference type="Proteomes" id="UP000001422"/>
    </source>
</evidence>
<dbReference type="SUPFAM" id="SSF50156">
    <property type="entry name" value="PDZ domain-like"/>
    <property type="match status" value="1"/>
</dbReference>
<dbReference type="PROSITE" id="PS50106">
    <property type="entry name" value="PDZ"/>
    <property type="match status" value="1"/>
</dbReference>
<dbReference type="InterPro" id="IPR036034">
    <property type="entry name" value="PDZ_sf"/>
</dbReference>
<dbReference type="SUPFAM" id="SSF50494">
    <property type="entry name" value="Trypsin-like serine proteases"/>
    <property type="match status" value="1"/>
</dbReference>
<dbReference type="GO" id="GO:0004252">
    <property type="term" value="F:serine-type endopeptidase activity"/>
    <property type="evidence" value="ECO:0007669"/>
    <property type="project" value="InterPro"/>
</dbReference>
<evidence type="ECO:0000256" key="3">
    <source>
        <dbReference type="ARBA" id="ARBA00022801"/>
    </source>
</evidence>
<protein>
    <submittedName>
        <fullName evidence="6">HtrA/DegQ family serine protease</fullName>
        <ecNumber evidence="6">3.4.21.-</ecNumber>
    </submittedName>
</protein>
<proteinExistence type="inferred from homology"/>
<dbReference type="KEGG" id="syw:SYNW1537"/>
<dbReference type="HOGENOM" id="CLU_020120_1_2_3"/>
<dbReference type="RefSeq" id="WP_011128401.1">
    <property type="nucleotide sequence ID" value="NC_005070.1"/>
</dbReference>
<gene>
    <name evidence="6" type="ordered locus">SYNW1537</name>
</gene>
<dbReference type="eggNOG" id="COG0265">
    <property type="taxonomic scope" value="Bacteria"/>
</dbReference>
<keyword evidence="2 6" id="KW-0645">Protease</keyword>
<feature type="region of interest" description="Disordered" evidence="4">
    <location>
        <begin position="29"/>
        <end position="51"/>
    </location>
</feature>
<evidence type="ECO:0000256" key="1">
    <source>
        <dbReference type="ARBA" id="ARBA00010541"/>
    </source>
</evidence>
<dbReference type="EMBL" id="BX569693">
    <property type="protein sequence ID" value="CAE08052.1"/>
    <property type="molecule type" value="Genomic_DNA"/>
</dbReference>
<dbReference type="AlphaFoldDB" id="Q7U604"/>
<dbReference type="PANTHER" id="PTHR22939:SF129">
    <property type="entry name" value="SERINE PROTEASE HTRA2, MITOCHONDRIAL"/>
    <property type="match status" value="1"/>
</dbReference>
<dbReference type="PANTHER" id="PTHR22939">
    <property type="entry name" value="SERINE PROTEASE FAMILY S1C HTRA-RELATED"/>
    <property type="match status" value="1"/>
</dbReference>
<dbReference type="Gene3D" id="2.40.10.120">
    <property type="match status" value="1"/>
</dbReference>
<dbReference type="InterPro" id="IPR009003">
    <property type="entry name" value="Peptidase_S1_PA"/>
</dbReference>
<feature type="domain" description="PDZ" evidence="5">
    <location>
        <begin position="262"/>
        <end position="360"/>
    </location>
</feature>
<dbReference type="SMART" id="SM00228">
    <property type="entry name" value="PDZ"/>
    <property type="match status" value="1"/>
</dbReference>
<keyword evidence="7" id="KW-1185">Reference proteome</keyword>
<dbReference type="InterPro" id="IPR001478">
    <property type="entry name" value="PDZ"/>
</dbReference>
<keyword evidence="3 6" id="KW-0378">Hydrolase</keyword>
<dbReference type="Pfam" id="PF13365">
    <property type="entry name" value="Trypsin_2"/>
    <property type="match status" value="1"/>
</dbReference>
<dbReference type="Gene3D" id="2.30.42.10">
    <property type="match status" value="1"/>
</dbReference>
<dbReference type="GO" id="GO:0006508">
    <property type="term" value="P:proteolysis"/>
    <property type="evidence" value="ECO:0007669"/>
    <property type="project" value="UniProtKB-KW"/>
</dbReference>
<dbReference type="InterPro" id="IPR001940">
    <property type="entry name" value="Peptidase_S1C"/>
</dbReference>
<name>Q7U604_PARMW</name>